<dbReference type="CDD" id="cd05233">
    <property type="entry name" value="SDR_c"/>
    <property type="match status" value="1"/>
</dbReference>
<dbReference type="EC" id="1.-.-.-" evidence="5"/>
<dbReference type="GO" id="GO:0016491">
    <property type="term" value="F:oxidoreductase activity"/>
    <property type="evidence" value="ECO:0007669"/>
    <property type="project" value="UniProtKB-KW"/>
</dbReference>
<dbReference type="InterPro" id="IPR002347">
    <property type="entry name" value="SDR_fam"/>
</dbReference>
<dbReference type="RefSeq" id="WP_379862869.1">
    <property type="nucleotide sequence ID" value="NZ_JBHTBW010000003.1"/>
</dbReference>
<keyword evidence="6" id="KW-1185">Reference proteome</keyword>
<comment type="similarity">
    <text evidence="1 3">Belongs to the short-chain dehydrogenases/reductases (SDR) family.</text>
</comment>
<sequence>MKQKVALVTGGTRGLGQAIAKKLAAEGAIVWVASRSAEFTEETVPRPGEIKEIHLDVTDEESVKKLFAYIMKQHNRLDVLINNAGTAIFKPILETSVDEWNQVIETNVTGLFLCSREAFRIMKLQGGGRIINIASISGYIPLANNGAYGTSKYAVRGFSKILNEEGKEANIRVSVISPGAIRTGIAVDQTGFDPNDMLDPEAVAESVLDIARRPLNTHIDEVKILPPKGVL</sequence>
<dbReference type="Proteomes" id="UP001596500">
    <property type="component" value="Unassembled WGS sequence"/>
</dbReference>
<dbReference type="SMART" id="SM00822">
    <property type="entry name" value="PKS_KR"/>
    <property type="match status" value="1"/>
</dbReference>
<accession>A0ABW2RF94</accession>
<proteinExistence type="inferred from homology"/>
<protein>
    <submittedName>
        <fullName evidence="5">SDR family oxidoreductase</fullName>
        <ecNumber evidence="5">1.-.-.-</ecNumber>
    </submittedName>
</protein>
<dbReference type="PANTHER" id="PTHR43669:SF3">
    <property type="entry name" value="ALCOHOL DEHYDROGENASE, PUTATIVE (AFU_ORTHOLOGUE AFUA_3G03445)-RELATED"/>
    <property type="match status" value="1"/>
</dbReference>
<evidence type="ECO:0000256" key="2">
    <source>
        <dbReference type="ARBA" id="ARBA00023002"/>
    </source>
</evidence>
<dbReference type="Gene3D" id="3.40.50.720">
    <property type="entry name" value="NAD(P)-binding Rossmann-like Domain"/>
    <property type="match status" value="1"/>
</dbReference>
<dbReference type="PANTHER" id="PTHR43669">
    <property type="entry name" value="5-KETO-D-GLUCONATE 5-REDUCTASE"/>
    <property type="match status" value="1"/>
</dbReference>
<evidence type="ECO:0000313" key="6">
    <source>
        <dbReference type="Proteomes" id="UP001596500"/>
    </source>
</evidence>
<evidence type="ECO:0000256" key="3">
    <source>
        <dbReference type="RuleBase" id="RU000363"/>
    </source>
</evidence>
<dbReference type="Pfam" id="PF00106">
    <property type="entry name" value="adh_short"/>
    <property type="match status" value="1"/>
</dbReference>
<organism evidence="5 6">
    <name type="scientific">Laceyella putida</name>
    <dbReference type="NCBI Taxonomy" id="110101"/>
    <lineage>
        <taxon>Bacteria</taxon>
        <taxon>Bacillati</taxon>
        <taxon>Bacillota</taxon>
        <taxon>Bacilli</taxon>
        <taxon>Bacillales</taxon>
        <taxon>Thermoactinomycetaceae</taxon>
        <taxon>Laceyella</taxon>
    </lineage>
</organism>
<dbReference type="EMBL" id="JBHTBW010000003">
    <property type="protein sequence ID" value="MFC7439687.1"/>
    <property type="molecule type" value="Genomic_DNA"/>
</dbReference>
<dbReference type="InterPro" id="IPR057326">
    <property type="entry name" value="KR_dom"/>
</dbReference>
<evidence type="ECO:0000256" key="1">
    <source>
        <dbReference type="ARBA" id="ARBA00006484"/>
    </source>
</evidence>
<evidence type="ECO:0000313" key="5">
    <source>
        <dbReference type="EMBL" id="MFC7439687.1"/>
    </source>
</evidence>
<name>A0ABW2RF94_9BACL</name>
<keyword evidence="2 5" id="KW-0560">Oxidoreductase</keyword>
<dbReference type="InterPro" id="IPR036291">
    <property type="entry name" value="NAD(P)-bd_dom_sf"/>
</dbReference>
<feature type="domain" description="Ketoreductase" evidence="4">
    <location>
        <begin position="4"/>
        <end position="184"/>
    </location>
</feature>
<dbReference type="SUPFAM" id="SSF51735">
    <property type="entry name" value="NAD(P)-binding Rossmann-fold domains"/>
    <property type="match status" value="1"/>
</dbReference>
<dbReference type="PRINTS" id="PR00080">
    <property type="entry name" value="SDRFAMILY"/>
</dbReference>
<comment type="caution">
    <text evidence="5">The sequence shown here is derived from an EMBL/GenBank/DDBJ whole genome shotgun (WGS) entry which is preliminary data.</text>
</comment>
<reference evidence="6" key="1">
    <citation type="journal article" date="2019" name="Int. J. Syst. Evol. Microbiol.">
        <title>The Global Catalogue of Microorganisms (GCM) 10K type strain sequencing project: providing services to taxonomists for standard genome sequencing and annotation.</title>
        <authorList>
            <consortium name="The Broad Institute Genomics Platform"/>
            <consortium name="The Broad Institute Genome Sequencing Center for Infectious Disease"/>
            <person name="Wu L."/>
            <person name="Ma J."/>
        </authorList>
    </citation>
    <scope>NUCLEOTIDE SEQUENCE [LARGE SCALE GENOMIC DNA]</scope>
    <source>
        <strain evidence="6">CGMCC 1.12942</strain>
    </source>
</reference>
<gene>
    <name evidence="5" type="ORF">ACFQNG_00690</name>
</gene>
<dbReference type="PRINTS" id="PR00081">
    <property type="entry name" value="GDHRDH"/>
</dbReference>
<evidence type="ECO:0000259" key="4">
    <source>
        <dbReference type="SMART" id="SM00822"/>
    </source>
</evidence>